<evidence type="ECO:0000313" key="1">
    <source>
        <dbReference type="EMBL" id="CUO85449.1"/>
    </source>
</evidence>
<dbReference type="Proteomes" id="UP000095455">
    <property type="component" value="Unassembled WGS sequence"/>
</dbReference>
<organism evidence="1 2">
    <name type="scientific">Parabacteroides distasonis</name>
    <dbReference type="NCBI Taxonomy" id="823"/>
    <lineage>
        <taxon>Bacteria</taxon>
        <taxon>Pseudomonadati</taxon>
        <taxon>Bacteroidota</taxon>
        <taxon>Bacteroidia</taxon>
        <taxon>Bacteroidales</taxon>
        <taxon>Tannerellaceae</taxon>
        <taxon>Parabacteroides</taxon>
    </lineage>
</organism>
<protein>
    <submittedName>
        <fullName evidence="1">Uncharacterized protein</fullName>
    </submittedName>
</protein>
<name>A0A8D9LCC1_PARDI</name>
<dbReference type="AlphaFoldDB" id="A0A8D9LCC1"/>
<gene>
    <name evidence="1" type="ORF">ERS852380_03305</name>
</gene>
<dbReference type="EMBL" id="CYYK01000012">
    <property type="protein sequence ID" value="CUO85449.1"/>
    <property type="molecule type" value="Genomic_DNA"/>
</dbReference>
<reference evidence="1 2" key="1">
    <citation type="submission" date="2015-09" db="EMBL/GenBank/DDBJ databases">
        <authorList>
            <consortium name="Pathogen Informatics"/>
        </authorList>
    </citation>
    <scope>NUCLEOTIDE SEQUENCE [LARGE SCALE GENOMIC DNA]</scope>
    <source>
        <strain evidence="1 2">2789STDY5608822</strain>
    </source>
</reference>
<sequence length="364" mass="41122">MYKGLSEMKPERRMKSAGCQSYSKRQIVPAKCIAVCFAIFALVSCEKNNGHSMFQTSESAVNSYRAYLSEMRSVESLSTEHLIEAVNDWQTLRDSVFACVAKDTANRIHSNHENTIHSLHDSLQAEFIRLAHSTPKTFKDVLLIRERTSPYRQDAELAKTVEATKPFFDSLDSIQPYQRTAKNIVSAYETFLAKTMESGICSNEELLAFIRKEDRFFRSFLAHLPELAGADLSAITHRTEKCCLSVSQSAESGRLPYQDALIYFTRRTNRRIVLNVSACMDDINHGRVRTATQARAYVWMLLQPYIALDGFGMAVLSDKEKAILYDVAGQMPSIMTGLNRIIGTDNSQWESLPNLLIKVMLTSI</sequence>
<proteinExistence type="predicted"/>
<evidence type="ECO:0000313" key="2">
    <source>
        <dbReference type="Proteomes" id="UP000095455"/>
    </source>
</evidence>
<comment type="caution">
    <text evidence="1">The sequence shown here is derived from an EMBL/GenBank/DDBJ whole genome shotgun (WGS) entry which is preliminary data.</text>
</comment>
<accession>A0A8D9LCC1</accession>